<organism evidence="2">
    <name type="scientific">Cacopsylla melanoneura</name>
    <dbReference type="NCBI Taxonomy" id="428564"/>
    <lineage>
        <taxon>Eukaryota</taxon>
        <taxon>Metazoa</taxon>
        <taxon>Ecdysozoa</taxon>
        <taxon>Arthropoda</taxon>
        <taxon>Hexapoda</taxon>
        <taxon>Insecta</taxon>
        <taxon>Pterygota</taxon>
        <taxon>Neoptera</taxon>
        <taxon>Paraneoptera</taxon>
        <taxon>Hemiptera</taxon>
        <taxon>Sternorrhyncha</taxon>
        <taxon>Psylloidea</taxon>
        <taxon>Psyllidae</taxon>
        <taxon>Psyllinae</taxon>
        <taxon>Cacopsylla</taxon>
    </lineage>
</organism>
<evidence type="ECO:0000256" key="1">
    <source>
        <dbReference type="SAM" id="Phobius"/>
    </source>
</evidence>
<reference evidence="2" key="1">
    <citation type="submission" date="2021-05" db="EMBL/GenBank/DDBJ databases">
        <authorList>
            <person name="Alioto T."/>
            <person name="Alioto T."/>
            <person name="Gomez Garrido J."/>
        </authorList>
    </citation>
    <scope>NUCLEOTIDE SEQUENCE</scope>
</reference>
<name>A0A8D8R3M7_9HEMI</name>
<feature type="transmembrane region" description="Helical" evidence="1">
    <location>
        <begin position="6"/>
        <end position="28"/>
    </location>
</feature>
<keyword evidence="1" id="KW-1133">Transmembrane helix</keyword>
<keyword evidence="1" id="KW-0812">Transmembrane</keyword>
<keyword evidence="1" id="KW-0472">Membrane</keyword>
<accession>A0A8D8R3M7</accession>
<proteinExistence type="predicted"/>
<dbReference type="AlphaFoldDB" id="A0A8D8R3M7"/>
<protein>
    <submittedName>
        <fullName evidence="2">Uncharacterized protein</fullName>
    </submittedName>
</protein>
<evidence type="ECO:0000313" key="2">
    <source>
        <dbReference type="EMBL" id="CAG6643719.1"/>
    </source>
</evidence>
<sequence>MFSIHQSRFSVGVFLDTIFSIIGCFWCLGKAARFTIDECQDEGDAEQYFDLHLSRRDYLCLSETLKTVWQVVRIRPTATGSVDSLGVWLLLIRADYLEQK</sequence>
<dbReference type="EMBL" id="HBUF01128630">
    <property type="protein sequence ID" value="CAG6643719.1"/>
    <property type="molecule type" value="Transcribed_RNA"/>
</dbReference>